<gene>
    <name evidence="3" type="ORF">CK240_04325</name>
</gene>
<keyword evidence="4" id="KW-1185">Reference proteome</keyword>
<dbReference type="InterPro" id="IPR036890">
    <property type="entry name" value="HATPase_C_sf"/>
</dbReference>
<protein>
    <recommendedName>
        <fullName evidence="2">Histidine kinase/HSP90-like ATPase domain-containing protein</fullName>
    </recommendedName>
</protein>
<keyword evidence="1" id="KW-0418">Kinase</keyword>
<dbReference type="PANTHER" id="PTHR35526">
    <property type="entry name" value="ANTI-SIGMA-F FACTOR RSBW-RELATED"/>
    <property type="match status" value="1"/>
</dbReference>
<proteinExistence type="predicted"/>
<keyword evidence="1" id="KW-0723">Serine/threonine-protein kinase</keyword>
<dbReference type="Proteomes" id="UP000218023">
    <property type="component" value="Unassembled WGS sequence"/>
</dbReference>
<dbReference type="Gene3D" id="3.30.565.10">
    <property type="entry name" value="Histidine kinase-like ATPase, C-terminal domain"/>
    <property type="match status" value="1"/>
</dbReference>
<comment type="caution">
    <text evidence="3">The sequence shown here is derived from an EMBL/GenBank/DDBJ whole genome shotgun (WGS) entry which is preliminary data.</text>
</comment>
<reference evidence="3 4" key="1">
    <citation type="submission" date="2017-09" db="EMBL/GenBank/DDBJ databases">
        <title>Paracoccus alkalisoli sp. nov., isolated from saline alkaline soil.</title>
        <authorList>
            <person name="Dong X."/>
            <person name="Zhang G."/>
        </authorList>
    </citation>
    <scope>NUCLEOTIDE SEQUENCE [LARGE SCALE GENOMIC DNA]</scope>
    <source>
        <strain evidence="3 4">WN007</strain>
    </source>
</reference>
<dbReference type="InterPro" id="IPR050267">
    <property type="entry name" value="Anti-sigma-factor_SerPK"/>
</dbReference>
<dbReference type="OrthoDB" id="7507932at2"/>
<evidence type="ECO:0000313" key="4">
    <source>
        <dbReference type="Proteomes" id="UP000218023"/>
    </source>
</evidence>
<dbReference type="GO" id="GO:0004674">
    <property type="term" value="F:protein serine/threonine kinase activity"/>
    <property type="evidence" value="ECO:0007669"/>
    <property type="project" value="UniProtKB-KW"/>
</dbReference>
<evidence type="ECO:0000259" key="2">
    <source>
        <dbReference type="Pfam" id="PF13581"/>
    </source>
</evidence>
<dbReference type="PANTHER" id="PTHR35526:SF3">
    <property type="entry name" value="ANTI-SIGMA-F FACTOR RSBW"/>
    <property type="match status" value="1"/>
</dbReference>
<dbReference type="InterPro" id="IPR003594">
    <property type="entry name" value="HATPase_dom"/>
</dbReference>
<dbReference type="RefSeq" id="WP_095639089.1">
    <property type="nucleotide sequence ID" value="NZ_NSJZ01000002.1"/>
</dbReference>
<feature type="domain" description="Histidine kinase/HSP90-like ATPase" evidence="2">
    <location>
        <begin position="9"/>
        <end position="131"/>
    </location>
</feature>
<sequence length="139" mass="14538">MSRSEFIIHATLEEVDGLTRSLADLARTCLPAEKLVGLEIAVAEALNNVVLHGYDGREGTISAALTVRDGAVTVEIRDGGRPVPAGAFEAAGSLDDMDPLVESGRGLGLMVGLSDRLDYASAPDGNCLTLEFDRQDPAG</sequence>
<dbReference type="EMBL" id="NSJZ01000002">
    <property type="protein sequence ID" value="PAU98407.1"/>
    <property type="molecule type" value="Genomic_DNA"/>
</dbReference>
<dbReference type="AlphaFoldDB" id="A0A2A2GN67"/>
<dbReference type="Pfam" id="PF13581">
    <property type="entry name" value="HATPase_c_2"/>
    <property type="match status" value="1"/>
</dbReference>
<keyword evidence="1" id="KW-0808">Transferase</keyword>
<evidence type="ECO:0000256" key="1">
    <source>
        <dbReference type="ARBA" id="ARBA00022527"/>
    </source>
</evidence>
<evidence type="ECO:0000313" key="3">
    <source>
        <dbReference type="EMBL" id="PAU98407.1"/>
    </source>
</evidence>
<dbReference type="SUPFAM" id="SSF55874">
    <property type="entry name" value="ATPase domain of HSP90 chaperone/DNA topoisomerase II/histidine kinase"/>
    <property type="match status" value="1"/>
</dbReference>
<accession>A0A2A2GN67</accession>
<organism evidence="3 4">
    <name type="scientific">Paracoccus salipaludis</name>
    <dbReference type="NCBI Taxonomy" id="2032623"/>
    <lineage>
        <taxon>Bacteria</taxon>
        <taxon>Pseudomonadati</taxon>
        <taxon>Pseudomonadota</taxon>
        <taxon>Alphaproteobacteria</taxon>
        <taxon>Rhodobacterales</taxon>
        <taxon>Paracoccaceae</taxon>
        <taxon>Paracoccus</taxon>
    </lineage>
</organism>
<dbReference type="CDD" id="cd16936">
    <property type="entry name" value="HATPase_RsbW-like"/>
    <property type="match status" value="1"/>
</dbReference>
<name>A0A2A2GN67_9RHOB</name>